<evidence type="ECO:0000259" key="12">
    <source>
        <dbReference type="SMART" id="SM00642"/>
    </source>
</evidence>
<evidence type="ECO:0000256" key="4">
    <source>
        <dbReference type="ARBA" id="ARBA00009000"/>
    </source>
</evidence>
<evidence type="ECO:0000256" key="6">
    <source>
        <dbReference type="ARBA" id="ARBA00022676"/>
    </source>
</evidence>
<dbReference type="GO" id="GO:0003844">
    <property type="term" value="F:1,4-alpha-glucan branching enzyme activity"/>
    <property type="evidence" value="ECO:0007669"/>
    <property type="project" value="UniProtKB-UniRule"/>
</dbReference>
<dbReference type="InterPro" id="IPR014756">
    <property type="entry name" value="Ig_E-set"/>
</dbReference>
<dbReference type="Gene3D" id="2.60.40.10">
    <property type="entry name" value="Immunoglobulins"/>
    <property type="match status" value="1"/>
</dbReference>
<comment type="catalytic activity">
    <reaction evidence="1 10">
        <text>Transfers a segment of a (1-&gt;4)-alpha-D-glucan chain to a primary hydroxy group in a similar glucan chain.</text>
        <dbReference type="EC" id="2.4.1.18"/>
    </reaction>
</comment>
<dbReference type="SUPFAM" id="SSF81296">
    <property type="entry name" value="E set domains"/>
    <property type="match status" value="1"/>
</dbReference>
<dbReference type="EMBL" id="FNPI01000005">
    <property type="protein sequence ID" value="SDY99826.1"/>
    <property type="molecule type" value="Genomic_DNA"/>
</dbReference>
<dbReference type="InterPro" id="IPR017853">
    <property type="entry name" value="GH"/>
</dbReference>
<evidence type="ECO:0000313" key="13">
    <source>
        <dbReference type="EMBL" id="SDY99826.1"/>
    </source>
</evidence>
<dbReference type="NCBIfam" id="NF008967">
    <property type="entry name" value="PRK12313.1"/>
    <property type="match status" value="1"/>
</dbReference>
<keyword evidence="14" id="KW-1185">Reference proteome</keyword>
<dbReference type="Pfam" id="PF02922">
    <property type="entry name" value="CBM_48"/>
    <property type="match status" value="1"/>
</dbReference>
<name>A0A1H3PFF1_9BACI</name>
<dbReference type="InterPro" id="IPR006048">
    <property type="entry name" value="A-amylase/branching_C"/>
</dbReference>
<evidence type="ECO:0000256" key="3">
    <source>
        <dbReference type="ARBA" id="ARBA00004964"/>
    </source>
</evidence>
<comment type="pathway">
    <text evidence="3 10">Glycan biosynthesis; glycogen biosynthesis.</text>
</comment>
<comment type="similarity">
    <text evidence="4 10">Belongs to the glycosyl hydrolase 13 family. GlgB subfamily.</text>
</comment>
<comment type="function">
    <text evidence="2 10">Catalyzes the formation of the alpha-1,6-glucosidic linkages in glycogen by scission of a 1,4-alpha-linked oligosaccharide from growing alpha-1,4-glucan chains and the subsequent attachment of the oligosaccharide to the alpha-1,6 position.</text>
</comment>
<organism evidence="13 14">
    <name type="scientific">Evansella caseinilytica</name>
    <dbReference type="NCBI Taxonomy" id="1503961"/>
    <lineage>
        <taxon>Bacteria</taxon>
        <taxon>Bacillati</taxon>
        <taxon>Bacillota</taxon>
        <taxon>Bacilli</taxon>
        <taxon>Bacillales</taxon>
        <taxon>Bacillaceae</taxon>
        <taxon>Evansella</taxon>
    </lineage>
</organism>
<dbReference type="InterPro" id="IPR013780">
    <property type="entry name" value="Glyco_hydro_b"/>
</dbReference>
<dbReference type="CDD" id="cd11322">
    <property type="entry name" value="AmyAc_Glg_BE"/>
    <property type="match status" value="1"/>
</dbReference>
<dbReference type="InterPro" id="IPR044143">
    <property type="entry name" value="GlgB_N_E_set_prok"/>
</dbReference>
<dbReference type="GO" id="GO:0005978">
    <property type="term" value="P:glycogen biosynthetic process"/>
    <property type="evidence" value="ECO:0007669"/>
    <property type="project" value="UniProtKB-UniRule"/>
</dbReference>
<dbReference type="FunFam" id="3.20.20.80:FF:000003">
    <property type="entry name" value="1,4-alpha-glucan branching enzyme GlgB"/>
    <property type="match status" value="1"/>
</dbReference>
<dbReference type="OrthoDB" id="9800174at2"/>
<evidence type="ECO:0000256" key="1">
    <source>
        <dbReference type="ARBA" id="ARBA00000826"/>
    </source>
</evidence>
<dbReference type="InterPro" id="IPR013783">
    <property type="entry name" value="Ig-like_fold"/>
</dbReference>
<dbReference type="PIRSF" id="PIRSF000463">
    <property type="entry name" value="GlgB"/>
    <property type="match status" value="1"/>
</dbReference>
<dbReference type="CDD" id="cd02855">
    <property type="entry name" value="E_set_GBE_prok_N"/>
    <property type="match status" value="1"/>
</dbReference>
<evidence type="ECO:0000256" key="10">
    <source>
        <dbReference type="HAMAP-Rule" id="MF_00685"/>
    </source>
</evidence>
<evidence type="ECO:0000256" key="8">
    <source>
        <dbReference type="ARBA" id="ARBA00023056"/>
    </source>
</evidence>
<dbReference type="SUPFAM" id="SSF51445">
    <property type="entry name" value="(Trans)glycosidases"/>
    <property type="match status" value="1"/>
</dbReference>
<dbReference type="FunFam" id="2.60.40.1180:FF:000002">
    <property type="entry name" value="1,4-alpha-glucan branching enzyme GlgB"/>
    <property type="match status" value="1"/>
</dbReference>
<proteinExistence type="inferred from homology"/>
<dbReference type="Gene3D" id="3.20.20.80">
    <property type="entry name" value="Glycosidases"/>
    <property type="match status" value="1"/>
</dbReference>
<dbReference type="Pfam" id="PF00128">
    <property type="entry name" value="Alpha-amylase"/>
    <property type="match status" value="2"/>
</dbReference>
<dbReference type="SMART" id="SM00642">
    <property type="entry name" value="Aamy"/>
    <property type="match status" value="1"/>
</dbReference>
<dbReference type="HAMAP" id="MF_00685">
    <property type="entry name" value="GlgB"/>
    <property type="match status" value="1"/>
</dbReference>
<feature type="active site" description="Proton donor" evidence="10 11">
    <location>
        <position position="361"/>
    </location>
</feature>
<dbReference type="PANTHER" id="PTHR43651">
    <property type="entry name" value="1,4-ALPHA-GLUCAN-BRANCHING ENZYME"/>
    <property type="match status" value="1"/>
</dbReference>
<reference evidence="14" key="1">
    <citation type="submission" date="2016-10" db="EMBL/GenBank/DDBJ databases">
        <authorList>
            <person name="Varghese N."/>
            <person name="Submissions S."/>
        </authorList>
    </citation>
    <scope>NUCLEOTIDE SEQUENCE [LARGE SCALE GENOMIC DNA]</scope>
    <source>
        <strain evidence="14">SP</strain>
    </source>
</reference>
<accession>A0A1H3PFF1</accession>
<sequence length="648" mass="76053">MIQQQEQDIYYFHQGTHYNSYRFLGCHPIQTAETLEWHFLVWAPHASRVEAVGDFNGWNGADHPLRKLSNEGIWKGIFTDISPRQRYKYKIYTPDGRFLLKADPFARQSELRPGTASLTPDLEAYQWQDQQWQTEKEQANVYSSPVNIYEMHAGTWKKKPDGSFYSYRELAGELIPYVKELGYTHIELLPLSEHPFDLSWGYQITGYYSVTSRYGRPNDLKYFIDSCHRHQLGVIIDWVPSHFCKDDQGLRLFDGEPLYEYADPRKAEKRAWGTLTFDYGRPEVQSFLISNAVYWLEEYHIDGLRVDAVASMIFLNFDRHWEEEKIYNSFGTEENLEAIAFLKKLNETVFRYYPHSLMIAEDSSDYPLVTAPVHSGGLGFNLKWNMGWMNDMLAYMEHDPVYRKWHHHLLTFSFMYTFSENFVLPLSHDEVVHGKKSLLDKMPGDQWKKFSNLRLLYGYMMTHPGKKMLFMGGEFGQYHEWKDKEQLDWHLLDYPLHRSLFGYVRMLNHFYLNHPSLFEADHDPAGFEWIDPHNIDQSTIAFLRKDKQNKDVLIVICNFTPVVTYDYKVGVPVPGKYVEIFNSDAKEFGGSGQTNEGAHFTFAEKWHRHDQHIKVKIPPLAVSIFQQVEKEKKSGTTDALQKQIDCTC</sequence>
<dbReference type="Proteomes" id="UP000198935">
    <property type="component" value="Unassembled WGS sequence"/>
</dbReference>
<dbReference type="EC" id="2.4.1.18" evidence="10"/>
<evidence type="ECO:0000256" key="5">
    <source>
        <dbReference type="ARBA" id="ARBA00022600"/>
    </source>
</evidence>
<dbReference type="STRING" id="1503961.SAMN05421736_10531"/>
<dbReference type="Pfam" id="PF02806">
    <property type="entry name" value="Alpha-amylase_C"/>
    <property type="match status" value="1"/>
</dbReference>
<dbReference type="NCBIfam" id="TIGR01515">
    <property type="entry name" value="branching_enzym"/>
    <property type="match status" value="1"/>
</dbReference>
<keyword evidence="6 10" id="KW-0328">Glycosyltransferase</keyword>
<dbReference type="SUPFAM" id="SSF51011">
    <property type="entry name" value="Glycosyl hydrolase domain"/>
    <property type="match status" value="1"/>
</dbReference>
<dbReference type="NCBIfam" id="NF003811">
    <property type="entry name" value="PRK05402.1"/>
    <property type="match status" value="1"/>
</dbReference>
<evidence type="ECO:0000256" key="2">
    <source>
        <dbReference type="ARBA" id="ARBA00002953"/>
    </source>
</evidence>
<dbReference type="InterPro" id="IPR004193">
    <property type="entry name" value="Glyco_hydro_13_N"/>
</dbReference>
<comment type="subunit">
    <text evidence="10">Monomer.</text>
</comment>
<evidence type="ECO:0000256" key="7">
    <source>
        <dbReference type="ARBA" id="ARBA00022679"/>
    </source>
</evidence>
<keyword evidence="9 10" id="KW-0119">Carbohydrate metabolism</keyword>
<dbReference type="UniPathway" id="UPA00164"/>
<dbReference type="PANTHER" id="PTHR43651:SF3">
    <property type="entry name" value="1,4-ALPHA-GLUCAN-BRANCHING ENZYME"/>
    <property type="match status" value="1"/>
</dbReference>
<dbReference type="Gene3D" id="2.60.40.1180">
    <property type="entry name" value="Golgi alpha-mannosidase II"/>
    <property type="match status" value="1"/>
</dbReference>
<keyword evidence="5 10" id="KW-0321">Glycogen metabolism</keyword>
<keyword evidence="7 10" id="KW-0808">Transferase</keyword>
<dbReference type="GO" id="GO:0043169">
    <property type="term" value="F:cation binding"/>
    <property type="evidence" value="ECO:0007669"/>
    <property type="project" value="InterPro"/>
</dbReference>
<evidence type="ECO:0000313" key="14">
    <source>
        <dbReference type="Proteomes" id="UP000198935"/>
    </source>
</evidence>
<dbReference type="InterPro" id="IPR006047">
    <property type="entry name" value="GH13_cat_dom"/>
</dbReference>
<feature type="active site" description="Nucleophile" evidence="10 11">
    <location>
        <position position="307"/>
    </location>
</feature>
<dbReference type="AlphaFoldDB" id="A0A1H3PFF1"/>
<protein>
    <recommendedName>
        <fullName evidence="10">1,4-alpha-glucan branching enzyme GlgB</fullName>
        <ecNumber evidence="10">2.4.1.18</ecNumber>
    </recommendedName>
    <alternativeName>
        <fullName evidence="10">1,4-alpha-D-glucan:1,4-alpha-D-glucan 6-glucosyl-transferase</fullName>
    </alternativeName>
    <alternativeName>
        <fullName evidence="10">Alpha-(1-&gt;4)-glucan branching enzyme</fullName>
    </alternativeName>
    <alternativeName>
        <fullName evidence="10">Glycogen branching enzyme</fullName>
        <shortName evidence="10">BE</shortName>
    </alternativeName>
</protein>
<evidence type="ECO:0000256" key="11">
    <source>
        <dbReference type="PIRSR" id="PIRSR000463-1"/>
    </source>
</evidence>
<dbReference type="GO" id="GO:0004553">
    <property type="term" value="F:hydrolase activity, hydrolyzing O-glycosyl compounds"/>
    <property type="evidence" value="ECO:0007669"/>
    <property type="project" value="InterPro"/>
</dbReference>
<evidence type="ECO:0000256" key="9">
    <source>
        <dbReference type="ARBA" id="ARBA00023277"/>
    </source>
</evidence>
<feature type="domain" description="Glycosyl hydrolase family 13 catalytic" evidence="12">
    <location>
        <begin position="163"/>
        <end position="497"/>
    </location>
</feature>
<gene>
    <name evidence="10" type="primary">glgB</name>
    <name evidence="13" type="ORF">SAMN05421736_10531</name>
</gene>
<dbReference type="InterPro" id="IPR037439">
    <property type="entry name" value="Branching_enzy"/>
</dbReference>
<dbReference type="InterPro" id="IPR006407">
    <property type="entry name" value="GlgB"/>
</dbReference>
<dbReference type="GO" id="GO:0005829">
    <property type="term" value="C:cytosol"/>
    <property type="evidence" value="ECO:0007669"/>
    <property type="project" value="TreeGrafter"/>
</dbReference>
<keyword evidence="8 10" id="KW-0320">Glycogen biosynthesis</keyword>